<dbReference type="InterPro" id="IPR007873">
    <property type="entry name" value="Glycosyltransferase_ALG3"/>
</dbReference>
<feature type="transmembrane region" description="Helical" evidence="11">
    <location>
        <begin position="107"/>
        <end position="127"/>
    </location>
</feature>
<keyword evidence="5" id="KW-0808">Transferase</keyword>
<comment type="caution">
    <text evidence="12">The sequence shown here is derived from an EMBL/GenBank/DDBJ whole genome shotgun (WGS) entry which is preliminary data.</text>
</comment>
<reference evidence="12" key="1">
    <citation type="submission" date="2018-05" db="EMBL/GenBank/DDBJ databases">
        <title>Draft genome of Mucuna pruriens seed.</title>
        <authorList>
            <person name="Nnadi N.E."/>
            <person name="Vos R."/>
            <person name="Hasami M.H."/>
            <person name="Devisetty U.K."/>
            <person name="Aguiy J.C."/>
        </authorList>
    </citation>
    <scope>NUCLEOTIDE SEQUENCE [LARGE SCALE GENOMIC DNA]</scope>
    <source>
        <strain evidence="12">JCA_2017</strain>
    </source>
</reference>
<organism evidence="12 13">
    <name type="scientific">Mucuna pruriens</name>
    <name type="common">Velvet bean</name>
    <name type="synonym">Dolichos pruriens</name>
    <dbReference type="NCBI Taxonomy" id="157652"/>
    <lineage>
        <taxon>Eukaryota</taxon>
        <taxon>Viridiplantae</taxon>
        <taxon>Streptophyta</taxon>
        <taxon>Embryophyta</taxon>
        <taxon>Tracheophyta</taxon>
        <taxon>Spermatophyta</taxon>
        <taxon>Magnoliopsida</taxon>
        <taxon>eudicotyledons</taxon>
        <taxon>Gunneridae</taxon>
        <taxon>Pentapetalae</taxon>
        <taxon>rosids</taxon>
        <taxon>fabids</taxon>
        <taxon>Fabales</taxon>
        <taxon>Fabaceae</taxon>
        <taxon>Papilionoideae</taxon>
        <taxon>50 kb inversion clade</taxon>
        <taxon>NPAAA clade</taxon>
        <taxon>indigoferoid/millettioid clade</taxon>
        <taxon>Phaseoleae</taxon>
        <taxon>Mucuna</taxon>
    </lineage>
</organism>
<evidence type="ECO:0000256" key="6">
    <source>
        <dbReference type="ARBA" id="ARBA00022692"/>
    </source>
</evidence>
<feature type="transmembrane region" description="Helical" evidence="11">
    <location>
        <begin position="83"/>
        <end position="100"/>
    </location>
</feature>
<dbReference type="Proteomes" id="UP000257109">
    <property type="component" value="Unassembled WGS sequence"/>
</dbReference>
<feature type="transmembrane region" description="Helical" evidence="11">
    <location>
        <begin position="210"/>
        <end position="233"/>
    </location>
</feature>
<dbReference type="EMBL" id="QJKJ01006833">
    <property type="protein sequence ID" value="RDX85265.1"/>
    <property type="molecule type" value="Genomic_DNA"/>
</dbReference>
<protein>
    <recommendedName>
        <fullName evidence="3">dolichyl-P-Man:Man5GlcNAc2-PP-dolichol alpha-1,3-mannosyltransferase</fullName>
        <ecNumber evidence="3">2.4.1.258</ecNumber>
    </recommendedName>
</protein>
<keyword evidence="4" id="KW-0328">Glycosyltransferase</keyword>
<evidence type="ECO:0000256" key="9">
    <source>
        <dbReference type="ARBA" id="ARBA00023136"/>
    </source>
</evidence>
<feature type="transmembrane region" description="Helical" evidence="11">
    <location>
        <begin position="444"/>
        <end position="463"/>
    </location>
</feature>
<sequence length="504" mass="57440">RHLLLDQEEDSLYWKTPRYPSHLHLSLPTPSSFHSIPLLPIQLNPEANVSHTKIDWDAYMSQVSGFLEGERDYRNLKGDTGPLVYPAGFLYIYSAFQYLTGGQVYPAQILFGLLYIINLAIVLAIYVKTDVVPWWALCLLSLSKRVHSIFVLRLFNDCVAMTLLHAALLLLMHRRWNLGLILFSGAVSVKMNVLLYAPPLLLIMLKAMDINGVLFALAGAALVQILLGLPFLVSYPVAYISGAFNLGRGTKKRTSGSKWPVTDLSNSTLGALEECKRSRLPRNQRTLNSAYGGVLFGVSFRQRIIPSFLVEEKNNVKRSVNFKFIPEPVFVSKGFAIFLLAAHLISLASFAHYSWCKHERGLWNFLHSRYVFMRLRFALFFSSSFSKKVGKSSSSSLKILNEEHIVTTMFVGNFIGILCARSLHYQFYSWYFYSLPYLLWRTKYPTFLRLILFMGVELCWNIYPSNSLSSALLLCLHLIILWGLWSAPPEYPYAENKPSSRKNK</sequence>
<evidence type="ECO:0000256" key="11">
    <source>
        <dbReference type="SAM" id="Phobius"/>
    </source>
</evidence>
<evidence type="ECO:0000313" key="12">
    <source>
        <dbReference type="EMBL" id="RDX85265.1"/>
    </source>
</evidence>
<dbReference type="OrthoDB" id="20028at2759"/>
<dbReference type="AlphaFoldDB" id="A0A371G3X1"/>
<keyword evidence="13" id="KW-1185">Reference proteome</keyword>
<feature type="transmembrane region" description="Helical" evidence="11">
    <location>
        <begin position="147"/>
        <end position="171"/>
    </location>
</feature>
<keyword evidence="8 11" id="KW-1133">Transmembrane helix</keyword>
<keyword evidence="6 11" id="KW-0812">Transmembrane</keyword>
<dbReference type="EC" id="2.4.1.258" evidence="3"/>
<evidence type="ECO:0000256" key="1">
    <source>
        <dbReference type="ARBA" id="ARBA00004477"/>
    </source>
</evidence>
<dbReference type="InterPro" id="IPR038562">
    <property type="entry name" value="Ribosomal_eL34_C_sf"/>
</dbReference>
<keyword evidence="9 11" id="KW-0472">Membrane</keyword>
<dbReference type="Gene3D" id="6.20.340.10">
    <property type="match status" value="1"/>
</dbReference>
<feature type="transmembrane region" description="Helical" evidence="11">
    <location>
        <begin position="335"/>
        <end position="355"/>
    </location>
</feature>
<evidence type="ECO:0000313" key="13">
    <source>
        <dbReference type="Proteomes" id="UP000257109"/>
    </source>
</evidence>
<evidence type="ECO:0000256" key="4">
    <source>
        <dbReference type="ARBA" id="ARBA00022676"/>
    </source>
</evidence>
<proteinExistence type="predicted"/>
<dbReference type="Pfam" id="PF05208">
    <property type="entry name" value="ALG3"/>
    <property type="match status" value="2"/>
</dbReference>
<feature type="transmembrane region" description="Helical" evidence="11">
    <location>
        <begin position="470"/>
        <end position="487"/>
    </location>
</feature>
<evidence type="ECO:0000256" key="8">
    <source>
        <dbReference type="ARBA" id="ARBA00022989"/>
    </source>
</evidence>
<evidence type="ECO:0000256" key="10">
    <source>
        <dbReference type="ARBA" id="ARBA00049506"/>
    </source>
</evidence>
<comment type="catalytic activity">
    <reaction evidence="10">
        <text>an alpha-D-Man-(1-&gt;2)-alpha-D-Man-(1-&gt;2)-alpha-D-Man-(1-&gt;3)-[alpha-D-Man-(1-&gt;6)]-beta-D-Man-(1-&gt;4)-beta-D-GlcNAc-(1-&gt;4)-alpha-D-GlcNAc-diphospho-di-trans,poly-cis-dolichol + a di-trans,poly-cis-dolichyl beta-D-mannosyl phosphate = an alpha-D-Man-(1-&gt;2)-alpha-D-Man-(1-&gt;2)-alpha-D-Man-(1-&gt;3)-[alpha-D-Man-(1-&gt;3)-alpha-D-Man-(1-&gt;6)]-beta-D-Man-(1-&gt;4)-beta-D-GlcNAc-(1-&gt;4)-alpha-D-GlcNAc-diphospho-di-trans,poly-cis-dolichol + a di-trans,poly-cis-dolichyl phosphate + H(+)</text>
        <dbReference type="Rhea" id="RHEA:29527"/>
        <dbReference type="Rhea" id="RHEA-COMP:19498"/>
        <dbReference type="Rhea" id="RHEA-COMP:19501"/>
        <dbReference type="Rhea" id="RHEA-COMP:19516"/>
        <dbReference type="Rhea" id="RHEA-COMP:19517"/>
        <dbReference type="ChEBI" id="CHEBI:15378"/>
        <dbReference type="ChEBI" id="CHEBI:57683"/>
        <dbReference type="ChEBI" id="CHEBI:58211"/>
        <dbReference type="ChEBI" id="CHEBI:132515"/>
        <dbReference type="ChEBI" id="CHEBI:132516"/>
        <dbReference type="EC" id="2.4.1.258"/>
    </reaction>
    <physiologicalReaction direction="left-to-right" evidence="10">
        <dbReference type="Rhea" id="RHEA:29528"/>
    </physiologicalReaction>
</comment>
<comment type="pathway">
    <text evidence="2">Protein modification; protein glycosylation.</text>
</comment>
<gene>
    <name evidence="12" type="primary">ALG3</name>
    <name evidence="12" type="ORF">CR513_33570</name>
</gene>
<evidence type="ECO:0000256" key="5">
    <source>
        <dbReference type="ARBA" id="ARBA00022679"/>
    </source>
</evidence>
<keyword evidence="7" id="KW-0256">Endoplasmic reticulum</keyword>
<dbReference type="PANTHER" id="PTHR12646">
    <property type="entry name" value="NOT56 - RELATED"/>
    <property type="match status" value="1"/>
</dbReference>
<feature type="non-terminal residue" evidence="12">
    <location>
        <position position="1"/>
    </location>
</feature>
<dbReference type="STRING" id="157652.A0A371G3X1"/>
<evidence type="ECO:0000256" key="2">
    <source>
        <dbReference type="ARBA" id="ARBA00004922"/>
    </source>
</evidence>
<dbReference type="GO" id="GO:0052925">
    <property type="term" value="F:dol-P-Man:Man(5)GlcNAc(2)-PP-Dol alpha-1,3-mannosyltransferase activity"/>
    <property type="evidence" value="ECO:0007669"/>
    <property type="project" value="UniProtKB-EC"/>
</dbReference>
<evidence type="ECO:0000256" key="7">
    <source>
        <dbReference type="ARBA" id="ARBA00022824"/>
    </source>
</evidence>
<feature type="transmembrane region" description="Helical" evidence="11">
    <location>
        <begin position="405"/>
        <end position="424"/>
    </location>
</feature>
<feature type="transmembrane region" description="Helical" evidence="11">
    <location>
        <begin position="178"/>
        <end position="198"/>
    </location>
</feature>
<comment type="subcellular location">
    <subcellularLocation>
        <location evidence="1">Endoplasmic reticulum membrane</location>
        <topology evidence="1">Multi-pass membrane protein</topology>
    </subcellularLocation>
</comment>
<dbReference type="PANTHER" id="PTHR12646:SF0">
    <property type="entry name" value="DOL-P-MAN:MAN(5)GLCNAC(2)-PP-DOL ALPHA-1,3-MANNOSYLTRANSFERASE"/>
    <property type="match status" value="1"/>
</dbReference>
<accession>A0A371G3X1</accession>
<name>A0A371G3X1_MUCPR</name>
<evidence type="ECO:0000256" key="3">
    <source>
        <dbReference type="ARBA" id="ARBA00011964"/>
    </source>
</evidence>
<dbReference type="GO" id="GO:0005789">
    <property type="term" value="C:endoplasmic reticulum membrane"/>
    <property type="evidence" value="ECO:0007669"/>
    <property type="project" value="UniProtKB-SubCell"/>
</dbReference>